<comment type="caution">
    <text evidence="1">The sequence shown here is derived from an EMBL/GenBank/DDBJ whole genome shotgun (WGS) entry which is preliminary data.</text>
</comment>
<accession>A0ABV7Z4M9</accession>
<reference evidence="2" key="1">
    <citation type="journal article" date="2019" name="Int. J. Syst. Evol. Microbiol.">
        <title>The Global Catalogue of Microorganisms (GCM) 10K type strain sequencing project: providing services to taxonomists for standard genome sequencing and annotation.</title>
        <authorList>
            <consortium name="The Broad Institute Genomics Platform"/>
            <consortium name="The Broad Institute Genome Sequencing Center for Infectious Disease"/>
            <person name="Wu L."/>
            <person name="Ma J."/>
        </authorList>
    </citation>
    <scope>NUCLEOTIDE SEQUENCE [LARGE SCALE GENOMIC DNA]</scope>
    <source>
        <strain evidence="2">CECT 7956</strain>
    </source>
</reference>
<sequence length="60" mass="6369">MLQPNRWYTLNDGNGGRSFRREICDSGSGSACHGNTIDTEDCGGGGVSSFVADSNPKFLI</sequence>
<name>A0ABV7Z4M9_9BACT</name>
<dbReference type="RefSeq" id="WP_379840311.1">
    <property type="nucleotide sequence ID" value="NZ_JBHRYQ010000002.1"/>
</dbReference>
<evidence type="ECO:0000313" key="2">
    <source>
        <dbReference type="Proteomes" id="UP001595616"/>
    </source>
</evidence>
<organism evidence="1 2">
    <name type="scientific">Lacihabitans lacunae</name>
    <dbReference type="NCBI Taxonomy" id="1028214"/>
    <lineage>
        <taxon>Bacteria</taxon>
        <taxon>Pseudomonadati</taxon>
        <taxon>Bacteroidota</taxon>
        <taxon>Cytophagia</taxon>
        <taxon>Cytophagales</taxon>
        <taxon>Leadbetterellaceae</taxon>
        <taxon>Lacihabitans</taxon>
    </lineage>
</organism>
<dbReference type="EMBL" id="JBHRYQ010000002">
    <property type="protein sequence ID" value="MFC3813323.1"/>
    <property type="molecule type" value="Genomic_DNA"/>
</dbReference>
<proteinExistence type="predicted"/>
<protein>
    <submittedName>
        <fullName evidence="1">Uncharacterized protein</fullName>
    </submittedName>
</protein>
<keyword evidence="2" id="KW-1185">Reference proteome</keyword>
<gene>
    <name evidence="1" type="ORF">ACFOOI_21850</name>
</gene>
<evidence type="ECO:0000313" key="1">
    <source>
        <dbReference type="EMBL" id="MFC3813323.1"/>
    </source>
</evidence>
<dbReference type="Proteomes" id="UP001595616">
    <property type="component" value="Unassembled WGS sequence"/>
</dbReference>